<evidence type="ECO:0000256" key="1">
    <source>
        <dbReference type="ARBA" id="ARBA00004196"/>
    </source>
</evidence>
<feature type="domain" description="Multidrug resistance protein MdtA-like C-terminal permuted SH3" evidence="7">
    <location>
        <begin position="302"/>
        <end position="361"/>
    </location>
</feature>
<dbReference type="PROSITE" id="PS51257">
    <property type="entry name" value="PROKAR_LIPOPROTEIN"/>
    <property type="match status" value="1"/>
</dbReference>
<dbReference type="InterPro" id="IPR058625">
    <property type="entry name" value="MdtA-like_BSH"/>
</dbReference>
<evidence type="ECO:0000313" key="9">
    <source>
        <dbReference type="Proteomes" id="UP000276437"/>
    </source>
</evidence>
<dbReference type="GO" id="GO:0005886">
    <property type="term" value="C:plasma membrane"/>
    <property type="evidence" value="ECO:0007669"/>
    <property type="project" value="TreeGrafter"/>
</dbReference>
<feature type="signal peptide" evidence="3">
    <location>
        <begin position="1"/>
        <end position="31"/>
    </location>
</feature>
<dbReference type="RefSeq" id="WP_408631225.1">
    <property type="nucleotide sequence ID" value="NZ_AP018449.1"/>
</dbReference>
<keyword evidence="3" id="KW-0732">Signal</keyword>
<dbReference type="Gene3D" id="2.40.50.100">
    <property type="match status" value="1"/>
</dbReference>
<dbReference type="Pfam" id="PF25876">
    <property type="entry name" value="HH_MFP_RND"/>
    <property type="match status" value="1"/>
</dbReference>
<accession>A0A348AG90</accession>
<dbReference type="InterPro" id="IPR058624">
    <property type="entry name" value="MdtA-like_HH"/>
</dbReference>
<dbReference type="KEGG" id="mana:MAMMFC1_00736"/>
<evidence type="ECO:0000313" key="8">
    <source>
        <dbReference type="EMBL" id="BBB90088.1"/>
    </source>
</evidence>
<dbReference type="EMBL" id="AP018449">
    <property type="protein sequence ID" value="BBB90088.1"/>
    <property type="molecule type" value="Genomic_DNA"/>
</dbReference>
<dbReference type="InterPro" id="IPR006143">
    <property type="entry name" value="RND_pump_MFP"/>
</dbReference>
<evidence type="ECO:0000259" key="6">
    <source>
        <dbReference type="Pfam" id="PF25944"/>
    </source>
</evidence>
<dbReference type="GO" id="GO:0030313">
    <property type="term" value="C:cell envelope"/>
    <property type="evidence" value="ECO:0007669"/>
    <property type="project" value="UniProtKB-SubCell"/>
</dbReference>
<dbReference type="Pfam" id="PF25967">
    <property type="entry name" value="RND-MFP_C"/>
    <property type="match status" value="1"/>
</dbReference>
<dbReference type="Gene3D" id="2.40.420.20">
    <property type="match status" value="1"/>
</dbReference>
<dbReference type="NCBIfam" id="TIGR01730">
    <property type="entry name" value="RND_mfp"/>
    <property type="match status" value="1"/>
</dbReference>
<evidence type="ECO:0000259" key="7">
    <source>
        <dbReference type="Pfam" id="PF25967"/>
    </source>
</evidence>
<dbReference type="Pfam" id="PF25917">
    <property type="entry name" value="BSH_RND"/>
    <property type="match status" value="1"/>
</dbReference>
<dbReference type="Proteomes" id="UP000276437">
    <property type="component" value="Chromosome"/>
</dbReference>
<dbReference type="PANTHER" id="PTHR30158">
    <property type="entry name" value="ACRA/E-RELATED COMPONENT OF DRUG EFFLUX TRANSPORTER"/>
    <property type="match status" value="1"/>
</dbReference>
<feature type="domain" description="Multidrug resistance protein MdtA-like beta-barrel" evidence="6">
    <location>
        <begin position="211"/>
        <end position="293"/>
    </location>
</feature>
<dbReference type="InterPro" id="IPR058626">
    <property type="entry name" value="MdtA-like_b-barrel"/>
</dbReference>
<name>A0A348AG90_9FIRM</name>
<feature type="domain" description="Multidrug resistance protein MdtA-like alpha-helical hairpin" evidence="4">
    <location>
        <begin position="107"/>
        <end position="173"/>
    </location>
</feature>
<dbReference type="GO" id="GO:0046677">
    <property type="term" value="P:response to antibiotic"/>
    <property type="evidence" value="ECO:0007669"/>
    <property type="project" value="TreeGrafter"/>
</dbReference>
<gene>
    <name evidence="8" type="primary">acrA_1</name>
    <name evidence="8" type="ORF">MAMMFC1_00736</name>
</gene>
<keyword evidence="9" id="KW-1185">Reference proteome</keyword>
<comment type="subcellular location">
    <subcellularLocation>
        <location evidence="1">Cell envelope</location>
    </subcellularLocation>
</comment>
<evidence type="ECO:0000256" key="2">
    <source>
        <dbReference type="ARBA" id="ARBA00009477"/>
    </source>
</evidence>
<sequence length="386" mass="41378">MNRNSGRRLWRFGLVFLLAATIVAGCGSRQAGQQAPQAVEVKAMAVVQQDTPITYEYVGQVQAKNEVKLQAKVSGNIVAKMVTGGGMVSQGQPLFQIDRRQYEAAVLSAKAQLAQSQATLANSRRDTERYRQLAAQNAIAEQTYDTAESASQQYEAAAAANDANVQKAQADLQDTLIVSPIDGRIDVNDLSLGSFVTAGSTVIATISSIDPVFVQFSINENEYLKMMQLGNGSLPGTWGSNLKLVLSNGTEYPLAGAVEQIDRGMDQNTGTITVKAGFDNPQKTLLPGMFARVIAQGEVRQNAMLIPQRAVQELLGKTLVNVVGDGDKAESRVVKMGPRIGNLWIVEEGLNPGDRVIIEGTTKIQPGAQLKVTMVGLNDLQSSAKQ</sequence>
<evidence type="ECO:0000256" key="3">
    <source>
        <dbReference type="SAM" id="SignalP"/>
    </source>
</evidence>
<feature type="chain" id="PRO_5016724218" evidence="3">
    <location>
        <begin position="32"/>
        <end position="386"/>
    </location>
</feature>
<protein>
    <submittedName>
        <fullName evidence="8">Multidrug efflux pump subunit AcrA</fullName>
    </submittedName>
</protein>
<dbReference type="SUPFAM" id="SSF111369">
    <property type="entry name" value="HlyD-like secretion proteins"/>
    <property type="match status" value="1"/>
</dbReference>
<dbReference type="Pfam" id="PF25944">
    <property type="entry name" value="Beta-barrel_RND"/>
    <property type="match status" value="1"/>
</dbReference>
<evidence type="ECO:0000259" key="4">
    <source>
        <dbReference type="Pfam" id="PF25876"/>
    </source>
</evidence>
<proteinExistence type="inferred from homology"/>
<evidence type="ECO:0000259" key="5">
    <source>
        <dbReference type="Pfam" id="PF25917"/>
    </source>
</evidence>
<reference evidence="8 9" key="1">
    <citation type="journal article" date="2018" name="Int. J. Syst. Evol. Microbiol.">
        <title>Methylomusa anaerophila gen. nov., sp. nov., an anaerobic methanol-utilizing bacterium isolated from a microbial fuel cell.</title>
        <authorList>
            <person name="Amano N."/>
            <person name="Yamamuro A."/>
            <person name="Miyahara M."/>
            <person name="Kouzuma A."/>
            <person name="Abe T."/>
            <person name="Watanabe K."/>
        </authorList>
    </citation>
    <scope>NUCLEOTIDE SEQUENCE [LARGE SCALE GENOMIC DNA]</scope>
    <source>
        <strain evidence="8 9">MMFC1</strain>
    </source>
</reference>
<dbReference type="Gene3D" id="2.40.30.170">
    <property type="match status" value="1"/>
</dbReference>
<dbReference type="InterPro" id="IPR058627">
    <property type="entry name" value="MdtA-like_C"/>
</dbReference>
<dbReference type="AlphaFoldDB" id="A0A348AG90"/>
<dbReference type="GO" id="GO:0022857">
    <property type="term" value="F:transmembrane transporter activity"/>
    <property type="evidence" value="ECO:0007669"/>
    <property type="project" value="InterPro"/>
</dbReference>
<dbReference type="Gene3D" id="1.10.287.470">
    <property type="entry name" value="Helix hairpin bin"/>
    <property type="match status" value="1"/>
</dbReference>
<comment type="similarity">
    <text evidence="2">Belongs to the membrane fusion protein (MFP) (TC 8.A.1) family.</text>
</comment>
<dbReference type="FunFam" id="2.40.420.20:FF:000001">
    <property type="entry name" value="Efflux RND transporter periplasmic adaptor subunit"/>
    <property type="match status" value="1"/>
</dbReference>
<organism evidence="8 9">
    <name type="scientific">Methylomusa anaerophila</name>
    <dbReference type="NCBI Taxonomy" id="1930071"/>
    <lineage>
        <taxon>Bacteria</taxon>
        <taxon>Bacillati</taxon>
        <taxon>Bacillota</taxon>
        <taxon>Negativicutes</taxon>
        <taxon>Selenomonadales</taxon>
        <taxon>Sporomusaceae</taxon>
        <taxon>Methylomusa</taxon>
    </lineage>
</organism>
<feature type="domain" description="Multidrug resistance protein MdtA-like barrel-sandwich hybrid" evidence="5">
    <location>
        <begin position="65"/>
        <end position="202"/>
    </location>
</feature>